<sequence>MIRNKKFLIASGVILMICRSLYFPYPNNKMIFERSTFMSFPISDQDGYNMLAIVGSIFFIFAMILLVKGISKYHFRTVILVLIAYSLLPLGLVSVYQETLASGISAISYDGEGTCDFESDSEDELNGECHLQITNHSGDPVTFDIEFLDSYIPYEDHRRTSLMNEGGPYRITVEANTEKMIDFKELLDVSDVPYHVDGGGSTNVHFKISDGERERVL</sequence>
<dbReference type="Proteomes" id="UP000050398">
    <property type="component" value="Unassembled WGS sequence"/>
</dbReference>
<proteinExistence type="predicted"/>
<reference evidence="2 3" key="1">
    <citation type="submission" date="2015-08" db="EMBL/GenBank/DDBJ databases">
        <title>Draft Genome Sequence of Bacillus vietnamensis UCD-SED5.</title>
        <authorList>
            <person name="Lee R.D."/>
            <person name="Jospin G."/>
            <person name="Lang J.M."/>
            <person name="Coil D.A."/>
            <person name="Eisen J.A."/>
        </authorList>
    </citation>
    <scope>NUCLEOTIDE SEQUENCE [LARGE SCALE GENOMIC DNA]</scope>
    <source>
        <strain evidence="2 3">UCD-SED5</strain>
    </source>
</reference>
<accession>A0A0P6WI27</accession>
<feature type="transmembrane region" description="Helical" evidence="1">
    <location>
        <begin position="7"/>
        <end position="25"/>
    </location>
</feature>
<keyword evidence="1" id="KW-0472">Membrane</keyword>
<keyword evidence="1" id="KW-0812">Transmembrane</keyword>
<organism evidence="2 3">
    <name type="scientific">Rossellomorea vietnamensis</name>
    <dbReference type="NCBI Taxonomy" id="218284"/>
    <lineage>
        <taxon>Bacteria</taxon>
        <taxon>Bacillati</taxon>
        <taxon>Bacillota</taxon>
        <taxon>Bacilli</taxon>
        <taxon>Bacillales</taxon>
        <taxon>Bacillaceae</taxon>
        <taxon>Rossellomorea</taxon>
    </lineage>
</organism>
<protein>
    <submittedName>
        <fullName evidence="2">Uncharacterized protein</fullName>
    </submittedName>
</protein>
<dbReference type="PATRIC" id="fig|218284.4.peg.2772"/>
<dbReference type="EMBL" id="LIXZ01000004">
    <property type="protein sequence ID" value="KPL60252.1"/>
    <property type="molecule type" value="Genomic_DNA"/>
</dbReference>
<gene>
    <name evidence="2" type="ORF">AM506_06415</name>
</gene>
<evidence type="ECO:0000313" key="3">
    <source>
        <dbReference type="Proteomes" id="UP000050398"/>
    </source>
</evidence>
<dbReference type="OrthoDB" id="2476187at2"/>
<dbReference type="AlphaFoldDB" id="A0A0P6WI27"/>
<feature type="transmembrane region" description="Helical" evidence="1">
    <location>
        <begin position="78"/>
        <end position="96"/>
    </location>
</feature>
<name>A0A0P6WI27_9BACI</name>
<keyword evidence="1" id="KW-1133">Transmembrane helix</keyword>
<evidence type="ECO:0000313" key="2">
    <source>
        <dbReference type="EMBL" id="KPL60252.1"/>
    </source>
</evidence>
<comment type="caution">
    <text evidence="2">The sequence shown here is derived from an EMBL/GenBank/DDBJ whole genome shotgun (WGS) entry which is preliminary data.</text>
</comment>
<dbReference type="RefSeq" id="WP_060671668.1">
    <property type="nucleotide sequence ID" value="NZ_LIXZ01000004.1"/>
</dbReference>
<evidence type="ECO:0000256" key="1">
    <source>
        <dbReference type="SAM" id="Phobius"/>
    </source>
</evidence>
<feature type="transmembrane region" description="Helical" evidence="1">
    <location>
        <begin position="47"/>
        <end position="66"/>
    </location>
</feature>